<feature type="transmembrane region" description="Helical" evidence="3">
    <location>
        <begin position="237"/>
        <end position="254"/>
    </location>
</feature>
<keyword evidence="3" id="KW-0472">Membrane</keyword>
<dbReference type="Proteomes" id="UP000664781">
    <property type="component" value="Unassembled WGS sequence"/>
</dbReference>
<dbReference type="EMBL" id="JAFMOF010000002">
    <property type="protein sequence ID" value="MBO0654350.1"/>
    <property type="molecule type" value="Genomic_DNA"/>
</dbReference>
<dbReference type="InterPro" id="IPR050498">
    <property type="entry name" value="Ycf3"/>
</dbReference>
<evidence type="ECO:0000313" key="5">
    <source>
        <dbReference type="Proteomes" id="UP000664781"/>
    </source>
</evidence>
<dbReference type="Pfam" id="PF14559">
    <property type="entry name" value="TPR_19"/>
    <property type="match status" value="1"/>
</dbReference>
<keyword evidence="5" id="KW-1185">Reference proteome</keyword>
<evidence type="ECO:0000256" key="2">
    <source>
        <dbReference type="ARBA" id="ARBA00022803"/>
    </source>
</evidence>
<reference evidence="4" key="1">
    <citation type="submission" date="2021-03" db="EMBL/GenBank/DDBJ databases">
        <title>Streptomyces strains.</title>
        <authorList>
            <person name="Lund M.B."/>
            <person name="Toerring T."/>
        </authorList>
    </citation>
    <scope>NUCLEOTIDE SEQUENCE</scope>
    <source>
        <strain evidence="4">JCM 4242</strain>
    </source>
</reference>
<dbReference type="SUPFAM" id="SSF48452">
    <property type="entry name" value="TPR-like"/>
    <property type="match status" value="1"/>
</dbReference>
<gene>
    <name evidence="4" type="ORF">J1792_16675</name>
</gene>
<name>A0A939FLR3_9ACTN</name>
<dbReference type="SMART" id="SM00028">
    <property type="entry name" value="TPR"/>
    <property type="match status" value="4"/>
</dbReference>
<protein>
    <submittedName>
        <fullName evidence="4">Tetratricopeptide repeat protein</fullName>
    </submittedName>
</protein>
<keyword evidence="2" id="KW-0802">TPR repeat</keyword>
<dbReference type="PANTHER" id="PTHR44858:SF1">
    <property type="entry name" value="UDP-N-ACETYLGLUCOSAMINE--PEPTIDE N-ACETYLGLUCOSAMINYLTRANSFERASE SPINDLY-RELATED"/>
    <property type="match status" value="1"/>
</dbReference>
<dbReference type="RefSeq" id="WP_086573085.1">
    <property type="nucleotide sequence ID" value="NZ_JAFMOF010000002.1"/>
</dbReference>
<evidence type="ECO:0000256" key="3">
    <source>
        <dbReference type="SAM" id="Phobius"/>
    </source>
</evidence>
<dbReference type="Pfam" id="PF13432">
    <property type="entry name" value="TPR_16"/>
    <property type="match status" value="1"/>
</dbReference>
<dbReference type="InterPro" id="IPR019734">
    <property type="entry name" value="TPR_rpt"/>
</dbReference>
<feature type="transmembrane region" description="Helical" evidence="3">
    <location>
        <begin position="310"/>
        <end position="333"/>
    </location>
</feature>
<comment type="caution">
    <text evidence="4">The sequence shown here is derived from an EMBL/GenBank/DDBJ whole genome shotgun (WGS) entry which is preliminary data.</text>
</comment>
<keyword evidence="3" id="KW-0812">Transmembrane</keyword>
<dbReference type="InterPro" id="IPR011990">
    <property type="entry name" value="TPR-like_helical_dom_sf"/>
</dbReference>
<evidence type="ECO:0000313" key="4">
    <source>
        <dbReference type="EMBL" id="MBO0654350.1"/>
    </source>
</evidence>
<evidence type="ECO:0000256" key="1">
    <source>
        <dbReference type="ARBA" id="ARBA00022737"/>
    </source>
</evidence>
<proteinExistence type="predicted"/>
<dbReference type="Gene3D" id="1.25.40.10">
    <property type="entry name" value="Tetratricopeptide repeat domain"/>
    <property type="match status" value="1"/>
</dbReference>
<sequence>MSTNTGTGTGTGTELKERADALMGIGRYEQAGELLARYLVDAPGDAWAWSHLAHCRFRAGDHEGALKAADEGIAADPECWYPWERRAFLLPFLMRVDEALEAAREAVRVGPEEPSAHSVLARCLLFTGDHQGCYEAHRKVVELNPESATAHFNLAHPAELIGRLDVREQALRNALRLDPDHADARAQLAELLRDAQQMKLPELAGEYSAALGSDPDSRYIEHRLNLVVLGLLRRTRWFALVCLTIAALTSRAFPTGDDPRELPVPLDTRLWSLVLMSVTWVLGAWFFAYRKLPQGARNTVWSLLRRYWPSRLPVAQALWGTLCAVVLVLVPWTDRGYEQTIALVGAVPVVLAMWFGNSWRRVEKERREKQDGKQNEKK</sequence>
<organism evidence="4 5">
    <name type="scientific">Streptomyces triculaminicus</name>
    <dbReference type="NCBI Taxonomy" id="2816232"/>
    <lineage>
        <taxon>Bacteria</taxon>
        <taxon>Bacillati</taxon>
        <taxon>Actinomycetota</taxon>
        <taxon>Actinomycetes</taxon>
        <taxon>Kitasatosporales</taxon>
        <taxon>Streptomycetaceae</taxon>
        <taxon>Streptomyces</taxon>
    </lineage>
</organism>
<feature type="transmembrane region" description="Helical" evidence="3">
    <location>
        <begin position="270"/>
        <end position="289"/>
    </location>
</feature>
<keyword evidence="3" id="KW-1133">Transmembrane helix</keyword>
<keyword evidence="1" id="KW-0677">Repeat</keyword>
<accession>A0A939FLR3</accession>
<dbReference type="AlphaFoldDB" id="A0A939FLR3"/>
<dbReference type="PANTHER" id="PTHR44858">
    <property type="entry name" value="TETRATRICOPEPTIDE REPEAT PROTEIN 6"/>
    <property type="match status" value="1"/>
</dbReference>
<feature type="transmembrane region" description="Helical" evidence="3">
    <location>
        <begin position="339"/>
        <end position="359"/>
    </location>
</feature>